<evidence type="ECO:0000256" key="4">
    <source>
        <dbReference type="ARBA" id="ARBA00022679"/>
    </source>
</evidence>
<comment type="pathway">
    <text evidence="1">Cell wall biogenesis; cell wall polysaccharide biosynthesis.</text>
</comment>
<evidence type="ECO:0000256" key="3">
    <source>
        <dbReference type="ARBA" id="ARBA00022676"/>
    </source>
</evidence>
<dbReference type="InterPro" id="IPR001173">
    <property type="entry name" value="Glyco_trans_2-like"/>
</dbReference>
<dbReference type="Pfam" id="PF00535">
    <property type="entry name" value="Glycos_transf_2"/>
    <property type="match status" value="1"/>
</dbReference>
<dbReference type="AlphaFoldDB" id="A0A3S9V3I8"/>
<organism evidence="6 7">
    <name type="scientific">Paenibacillus lutimineralis</name>
    <dbReference type="NCBI Taxonomy" id="2707005"/>
    <lineage>
        <taxon>Bacteria</taxon>
        <taxon>Bacillati</taxon>
        <taxon>Bacillota</taxon>
        <taxon>Bacilli</taxon>
        <taxon>Bacillales</taxon>
        <taxon>Paenibacillaceae</taxon>
        <taxon>Paenibacillus</taxon>
    </lineage>
</organism>
<proteinExistence type="inferred from homology"/>
<dbReference type="PANTHER" id="PTHR43179:SF12">
    <property type="entry name" value="GALACTOFURANOSYLTRANSFERASE GLFT2"/>
    <property type="match status" value="1"/>
</dbReference>
<dbReference type="SUPFAM" id="SSF53448">
    <property type="entry name" value="Nucleotide-diphospho-sugar transferases"/>
    <property type="match status" value="1"/>
</dbReference>
<evidence type="ECO:0000313" key="6">
    <source>
        <dbReference type="EMBL" id="AZS17120.1"/>
    </source>
</evidence>
<dbReference type="InterPro" id="IPR029044">
    <property type="entry name" value="Nucleotide-diphossugar_trans"/>
</dbReference>
<evidence type="ECO:0000256" key="2">
    <source>
        <dbReference type="ARBA" id="ARBA00006739"/>
    </source>
</evidence>
<dbReference type="PANTHER" id="PTHR43179">
    <property type="entry name" value="RHAMNOSYLTRANSFERASE WBBL"/>
    <property type="match status" value="1"/>
</dbReference>
<dbReference type="RefSeq" id="WP_127002382.1">
    <property type="nucleotide sequence ID" value="NZ_CP034346.1"/>
</dbReference>
<evidence type="ECO:0000259" key="5">
    <source>
        <dbReference type="Pfam" id="PF00535"/>
    </source>
</evidence>
<dbReference type="Proteomes" id="UP000270678">
    <property type="component" value="Chromosome"/>
</dbReference>
<dbReference type="Gene3D" id="3.90.550.10">
    <property type="entry name" value="Spore Coat Polysaccharide Biosynthesis Protein SpsA, Chain A"/>
    <property type="match status" value="1"/>
</dbReference>
<reference evidence="7" key="1">
    <citation type="submission" date="2018-12" db="EMBL/GenBank/DDBJ databases">
        <title>Complete genome sequence of Paenibacillus sp. MBLB1234.</title>
        <authorList>
            <person name="Nam Y.-D."/>
            <person name="Kang J."/>
            <person name="Chung W.-H."/>
            <person name="Park Y.S."/>
        </authorList>
    </citation>
    <scope>NUCLEOTIDE SEQUENCE [LARGE SCALE GENOMIC DNA]</scope>
    <source>
        <strain evidence="7">MBLB1234</strain>
    </source>
</reference>
<evidence type="ECO:0000256" key="1">
    <source>
        <dbReference type="ARBA" id="ARBA00004776"/>
    </source>
</evidence>
<keyword evidence="4 6" id="KW-0808">Transferase</keyword>
<dbReference type="EMBL" id="CP034346">
    <property type="protein sequence ID" value="AZS17120.1"/>
    <property type="molecule type" value="Genomic_DNA"/>
</dbReference>
<protein>
    <submittedName>
        <fullName evidence="6">Glycosyltransferase family 2 protein</fullName>
    </submittedName>
</protein>
<comment type="similarity">
    <text evidence="2">Belongs to the glycosyltransferase 2 family.</text>
</comment>
<dbReference type="OrthoDB" id="8936324at2"/>
<dbReference type="KEGG" id="plut:EI981_23505"/>
<sequence length="248" mass="28420">MSKFGLTSIIIPTYNGLHLLIPCVEAIRRFTEVPYEIIIVDNGSSDGTTEYGLREELILVAMPDNTGFPAACNRGLSIASGDQLLLLNNDVIVSPRWLSNMLTTLYSSQDIGMVGPVTNYCSGRQQVDIQWEGLTEYYALAEKYNQSTPERWQEVPRLVGMCLMFKRKLFTELGQLDERFSPGHYEDDDYCYRARRRGYRLMICGDTLVYHAGSASFRQHHPDGWNSLIERNRGLFIEKWGIDPWQFI</sequence>
<dbReference type="GO" id="GO:0016757">
    <property type="term" value="F:glycosyltransferase activity"/>
    <property type="evidence" value="ECO:0007669"/>
    <property type="project" value="UniProtKB-KW"/>
</dbReference>
<keyword evidence="3" id="KW-0328">Glycosyltransferase</keyword>
<evidence type="ECO:0000313" key="7">
    <source>
        <dbReference type="Proteomes" id="UP000270678"/>
    </source>
</evidence>
<gene>
    <name evidence="6" type="ORF">EI981_23505</name>
</gene>
<dbReference type="CDD" id="cd04186">
    <property type="entry name" value="GT_2_like_c"/>
    <property type="match status" value="1"/>
</dbReference>
<name>A0A3S9V3I8_9BACL</name>
<accession>A0A3S9V3I8</accession>
<keyword evidence="7" id="KW-1185">Reference proteome</keyword>
<feature type="domain" description="Glycosyltransferase 2-like" evidence="5">
    <location>
        <begin position="8"/>
        <end position="173"/>
    </location>
</feature>